<comment type="caution">
    <text evidence="1">The sequence shown here is derived from an EMBL/GenBank/DDBJ whole genome shotgun (WGS) entry which is preliminary data.</text>
</comment>
<evidence type="ECO:0000313" key="1">
    <source>
        <dbReference type="EMBL" id="GAA3677449.1"/>
    </source>
</evidence>
<organism evidence="1 2">
    <name type="scientific">Lentzea roselyniae</name>
    <dbReference type="NCBI Taxonomy" id="531940"/>
    <lineage>
        <taxon>Bacteria</taxon>
        <taxon>Bacillati</taxon>
        <taxon>Actinomycetota</taxon>
        <taxon>Actinomycetes</taxon>
        <taxon>Pseudonocardiales</taxon>
        <taxon>Pseudonocardiaceae</taxon>
        <taxon>Lentzea</taxon>
    </lineage>
</organism>
<accession>A0ABP7C5K5</accession>
<dbReference type="SUPFAM" id="SSF48264">
    <property type="entry name" value="Cytochrome P450"/>
    <property type="match status" value="1"/>
</dbReference>
<sequence>MAQDIPVAPGRRPLVGHLLQFIKHPMAYLEEVRSAGDLVKFYAGPTPMLIVNSPELLRQLLVTDAKSYHKGTIFERAKFAFGQGLLTSEEDFHLRQRRMLQPARSGPSR</sequence>
<dbReference type="Proteomes" id="UP001500711">
    <property type="component" value="Unassembled WGS sequence"/>
</dbReference>
<gene>
    <name evidence="1" type="ORF">GCM10022267_75380</name>
</gene>
<dbReference type="Pfam" id="PF00067">
    <property type="entry name" value="p450"/>
    <property type="match status" value="1"/>
</dbReference>
<dbReference type="InterPro" id="IPR001128">
    <property type="entry name" value="Cyt_P450"/>
</dbReference>
<reference evidence="2" key="1">
    <citation type="journal article" date="2019" name="Int. J. Syst. Evol. Microbiol.">
        <title>The Global Catalogue of Microorganisms (GCM) 10K type strain sequencing project: providing services to taxonomists for standard genome sequencing and annotation.</title>
        <authorList>
            <consortium name="The Broad Institute Genomics Platform"/>
            <consortium name="The Broad Institute Genome Sequencing Center for Infectious Disease"/>
            <person name="Wu L."/>
            <person name="Ma J."/>
        </authorList>
    </citation>
    <scope>NUCLEOTIDE SEQUENCE [LARGE SCALE GENOMIC DNA]</scope>
    <source>
        <strain evidence="2">JCM 17494</strain>
    </source>
</reference>
<dbReference type="Gene3D" id="1.10.630.10">
    <property type="entry name" value="Cytochrome P450"/>
    <property type="match status" value="1"/>
</dbReference>
<evidence type="ECO:0008006" key="3">
    <source>
        <dbReference type="Google" id="ProtNLM"/>
    </source>
</evidence>
<dbReference type="EMBL" id="BAABBE010000032">
    <property type="protein sequence ID" value="GAA3677449.1"/>
    <property type="molecule type" value="Genomic_DNA"/>
</dbReference>
<evidence type="ECO:0000313" key="2">
    <source>
        <dbReference type="Proteomes" id="UP001500711"/>
    </source>
</evidence>
<proteinExistence type="predicted"/>
<keyword evidence="2" id="KW-1185">Reference proteome</keyword>
<protein>
    <recommendedName>
        <fullName evidence="3">Cytochrome P450</fullName>
    </recommendedName>
</protein>
<dbReference type="InterPro" id="IPR036396">
    <property type="entry name" value="Cyt_P450_sf"/>
</dbReference>
<name>A0ABP7C5K5_9PSEU</name>